<sequence>MLLEEQWDRPGLVSKLTLHLHLQLCLQGSLCEQIPRGHSLLSSHSDKQPQRAHHSSTPKEALSLTPTFSCLCGVGRDPSHPLSGEEPIVKLSTRNWQPALLHWSPG</sequence>
<evidence type="ECO:0000313" key="2">
    <source>
        <dbReference type="EMBL" id="KAH1182501.1"/>
    </source>
</evidence>
<protein>
    <submittedName>
        <fullName evidence="2">Uncharacterized protein</fullName>
    </submittedName>
</protein>
<feature type="region of interest" description="Disordered" evidence="1">
    <location>
        <begin position="39"/>
        <end position="60"/>
    </location>
</feature>
<gene>
    <name evidence="2" type="ORF">KIL84_010255</name>
</gene>
<dbReference type="EMBL" id="JAHDVG010000467">
    <property type="protein sequence ID" value="KAH1182501.1"/>
    <property type="molecule type" value="Genomic_DNA"/>
</dbReference>
<evidence type="ECO:0000256" key="1">
    <source>
        <dbReference type="SAM" id="MobiDB-lite"/>
    </source>
</evidence>
<dbReference type="Proteomes" id="UP000827986">
    <property type="component" value="Unassembled WGS sequence"/>
</dbReference>
<comment type="caution">
    <text evidence="2">The sequence shown here is derived from an EMBL/GenBank/DDBJ whole genome shotgun (WGS) entry which is preliminary data.</text>
</comment>
<name>A0A9D3XMC6_9SAUR</name>
<proteinExistence type="predicted"/>
<reference evidence="2" key="1">
    <citation type="submission" date="2021-09" db="EMBL/GenBank/DDBJ databases">
        <title>The genome of Mauremys mutica provides insights into the evolution of semi-aquatic lifestyle.</title>
        <authorList>
            <person name="Gong S."/>
            <person name="Gao Y."/>
        </authorList>
    </citation>
    <scope>NUCLEOTIDE SEQUENCE</scope>
    <source>
        <strain evidence="2">MM-2020</strain>
        <tissue evidence="2">Muscle</tissue>
    </source>
</reference>
<accession>A0A9D3XMC6</accession>
<organism evidence="2 3">
    <name type="scientific">Mauremys mutica</name>
    <name type="common">yellowpond turtle</name>
    <dbReference type="NCBI Taxonomy" id="74926"/>
    <lineage>
        <taxon>Eukaryota</taxon>
        <taxon>Metazoa</taxon>
        <taxon>Chordata</taxon>
        <taxon>Craniata</taxon>
        <taxon>Vertebrata</taxon>
        <taxon>Euteleostomi</taxon>
        <taxon>Archelosauria</taxon>
        <taxon>Testudinata</taxon>
        <taxon>Testudines</taxon>
        <taxon>Cryptodira</taxon>
        <taxon>Durocryptodira</taxon>
        <taxon>Testudinoidea</taxon>
        <taxon>Geoemydidae</taxon>
        <taxon>Geoemydinae</taxon>
        <taxon>Mauremys</taxon>
    </lineage>
</organism>
<evidence type="ECO:0000313" key="3">
    <source>
        <dbReference type="Proteomes" id="UP000827986"/>
    </source>
</evidence>
<dbReference type="AlphaFoldDB" id="A0A9D3XMC6"/>
<keyword evidence="3" id="KW-1185">Reference proteome</keyword>